<name>A0A834XKL4_APHGI</name>
<sequence length="213" mass="24080">MDHVTKSHPLIPNVSPAPDEDTVEVKSNTNAASQTSSNQLTTNNEINAMPNCEISQNLILVDKICLNKTTQLELTNNHDNNNVSFKINTSTYDERLSHFQENQFSKAEQVMTELYADPIIPRSLVQKVSLKFQEFYHQSIDDLKKYLEGLFTDDEKLKKVDQSAISKISPKVLPEEVSAQYMISRTITPLPQEPNLRLNVASTQTQQIIDSTT</sequence>
<dbReference type="Proteomes" id="UP000639338">
    <property type="component" value="Unassembled WGS sequence"/>
</dbReference>
<accession>A0A834XKL4</accession>
<keyword evidence="3" id="KW-1185">Reference proteome</keyword>
<evidence type="ECO:0000313" key="3">
    <source>
        <dbReference type="Proteomes" id="UP000639338"/>
    </source>
</evidence>
<dbReference type="AlphaFoldDB" id="A0A834XKL4"/>
<comment type="caution">
    <text evidence="2">The sequence shown here is derived from an EMBL/GenBank/DDBJ whole genome shotgun (WGS) entry which is preliminary data.</text>
</comment>
<proteinExistence type="predicted"/>
<evidence type="ECO:0000256" key="1">
    <source>
        <dbReference type="SAM" id="MobiDB-lite"/>
    </source>
</evidence>
<dbReference type="EMBL" id="JACMRX010000006">
    <property type="protein sequence ID" value="KAF7987968.1"/>
    <property type="molecule type" value="Genomic_DNA"/>
</dbReference>
<evidence type="ECO:0000313" key="2">
    <source>
        <dbReference type="EMBL" id="KAF7987968.1"/>
    </source>
</evidence>
<protein>
    <submittedName>
        <fullName evidence="2">Uncharacterized protein</fullName>
    </submittedName>
</protein>
<feature type="region of interest" description="Disordered" evidence="1">
    <location>
        <begin position="1"/>
        <end position="22"/>
    </location>
</feature>
<reference evidence="2 3" key="1">
    <citation type="submission" date="2020-08" db="EMBL/GenBank/DDBJ databases">
        <title>Aphidius gifuensis genome sequencing and assembly.</title>
        <authorList>
            <person name="Du Z."/>
        </authorList>
    </citation>
    <scope>NUCLEOTIDE SEQUENCE [LARGE SCALE GENOMIC DNA]</scope>
    <source>
        <strain evidence="2">YNYX2018</strain>
        <tissue evidence="2">Adults</tissue>
    </source>
</reference>
<gene>
    <name evidence="2" type="ORF">HCN44_004784</name>
</gene>
<organism evidence="2 3">
    <name type="scientific">Aphidius gifuensis</name>
    <name type="common">Parasitoid wasp</name>
    <dbReference type="NCBI Taxonomy" id="684658"/>
    <lineage>
        <taxon>Eukaryota</taxon>
        <taxon>Metazoa</taxon>
        <taxon>Ecdysozoa</taxon>
        <taxon>Arthropoda</taxon>
        <taxon>Hexapoda</taxon>
        <taxon>Insecta</taxon>
        <taxon>Pterygota</taxon>
        <taxon>Neoptera</taxon>
        <taxon>Endopterygota</taxon>
        <taxon>Hymenoptera</taxon>
        <taxon>Apocrita</taxon>
        <taxon>Ichneumonoidea</taxon>
        <taxon>Braconidae</taxon>
        <taxon>Aphidiinae</taxon>
        <taxon>Aphidius</taxon>
    </lineage>
</organism>